<dbReference type="SUPFAM" id="SSF48065">
    <property type="entry name" value="DBL homology domain (DH-domain)"/>
    <property type="match status" value="1"/>
</dbReference>
<evidence type="ECO:0000313" key="4">
    <source>
        <dbReference type="EMBL" id="KAJ6226410.1"/>
    </source>
</evidence>
<evidence type="ECO:0000313" key="5">
    <source>
        <dbReference type="Proteomes" id="UP001150062"/>
    </source>
</evidence>
<evidence type="ECO:0000256" key="2">
    <source>
        <dbReference type="SAM" id="Phobius"/>
    </source>
</evidence>
<keyword evidence="5" id="KW-1185">Reference proteome</keyword>
<organism evidence="4 5">
    <name type="scientific">Anaeramoeba flamelloides</name>
    <dbReference type="NCBI Taxonomy" id="1746091"/>
    <lineage>
        <taxon>Eukaryota</taxon>
        <taxon>Metamonada</taxon>
        <taxon>Anaeramoebidae</taxon>
        <taxon>Anaeramoeba</taxon>
    </lineage>
</organism>
<dbReference type="PROSITE" id="PS50010">
    <property type="entry name" value="DH_2"/>
    <property type="match status" value="1"/>
</dbReference>
<dbReference type="PANTHER" id="PTHR12673">
    <property type="entry name" value="FACIOGENITAL DYSPLASIA PROTEIN"/>
    <property type="match status" value="1"/>
</dbReference>
<reference evidence="4" key="1">
    <citation type="submission" date="2022-08" db="EMBL/GenBank/DDBJ databases">
        <title>Novel sulfate-reducing endosymbionts in the free-living metamonad Anaeramoeba.</title>
        <authorList>
            <person name="Jerlstrom-Hultqvist J."/>
            <person name="Cepicka I."/>
            <person name="Gallot-Lavallee L."/>
            <person name="Salas-Leiva D."/>
            <person name="Curtis B.A."/>
            <person name="Zahonova K."/>
            <person name="Pipaliya S."/>
            <person name="Dacks J."/>
            <person name="Roger A.J."/>
        </authorList>
    </citation>
    <scope>NUCLEOTIDE SEQUENCE</scope>
    <source>
        <strain evidence="4">Schooner1</strain>
    </source>
</reference>
<gene>
    <name evidence="4" type="ORF">M0813_10839</name>
</gene>
<dbReference type="InterPro" id="IPR051092">
    <property type="entry name" value="FYVE_RhoGEF_PH"/>
</dbReference>
<dbReference type="PANTHER" id="PTHR12673:SF159">
    <property type="entry name" value="LD03170P"/>
    <property type="match status" value="1"/>
</dbReference>
<dbReference type="InterPro" id="IPR035899">
    <property type="entry name" value="DBL_dom_sf"/>
</dbReference>
<name>A0ABQ8X1X0_9EUKA</name>
<protein>
    <submittedName>
        <fullName evidence="4">Faciogenital dysplasia protein</fullName>
    </submittedName>
</protein>
<dbReference type="InterPro" id="IPR000219">
    <property type="entry name" value="DH_dom"/>
</dbReference>
<comment type="caution">
    <text evidence="4">The sequence shown here is derived from an EMBL/GenBank/DDBJ whole genome shotgun (WGS) entry which is preliminary data.</text>
</comment>
<dbReference type="Proteomes" id="UP001150062">
    <property type="component" value="Unassembled WGS sequence"/>
</dbReference>
<evidence type="ECO:0000256" key="1">
    <source>
        <dbReference type="SAM" id="MobiDB-lite"/>
    </source>
</evidence>
<feature type="region of interest" description="Disordered" evidence="1">
    <location>
        <begin position="45"/>
        <end position="97"/>
    </location>
</feature>
<feature type="domain" description="DH" evidence="3">
    <location>
        <begin position="152"/>
        <end position="335"/>
    </location>
</feature>
<dbReference type="SMART" id="SM00325">
    <property type="entry name" value="RhoGEF"/>
    <property type="match status" value="1"/>
</dbReference>
<feature type="compositionally biased region" description="Basic and acidic residues" evidence="1">
    <location>
        <begin position="45"/>
        <end position="82"/>
    </location>
</feature>
<dbReference type="Gene3D" id="1.20.900.10">
    <property type="entry name" value="Dbl homology (DH) domain"/>
    <property type="match status" value="1"/>
</dbReference>
<sequence>MSAILFPIALTSIFLLIDLFLIFWFLLTIANHYVAMKRDKLSNKNSEKVKFEHEQEQKEKDTDKGTGKDQEKESQKEKEKENQNQNKKSKQEIRKPERVEKEKRFSFSDFIKQKLFNSWRRKTIKIPKELQLRLQIQLRRYKQQKNYSNEKKKKKIAQELLQTERTYFGLLIILQDCIMIPLREKNYLDDEQIRQFFPGVKNIINFNRIFLKNLEQIMVRYHVGTCFGPIFTKMTDFCKVYTTYVNNYMKAMNNLRQLQIKNKKLKPFIEKQIQNSSKNKTNLESIMITPIQRLPRYILLLEEIVKKTQKTHADYEPLKVSLDKMTQVTSGVNENKKLYDSFYESIKIEKLISKKSKEQHQLNLINNNRRYLQTFEIKSLNYKKRRSKMFLFNDLILICIPIKNNFMRMKKKFTIHKYMKLESIQHITSKKLKSDKYYSLILTLTSDQKLIIRFIEEKNTIGYQKQIEKQIVDNTN</sequence>
<keyword evidence="2" id="KW-0812">Transmembrane</keyword>
<dbReference type="EMBL" id="JAOAOG010000343">
    <property type="protein sequence ID" value="KAJ6226410.1"/>
    <property type="molecule type" value="Genomic_DNA"/>
</dbReference>
<dbReference type="CDD" id="cd00160">
    <property type="entry name" value="RhoGEF"/>
    <property type="match status" value="1"/>
</dbReference>
<accession>A0ABQ8X1X0</accession>
<feature type="transmembrane region" description="Helical" evidence="2">
    <location>
        <begin position="6"/>
        <end position="30"/>
    </location>
</feature>
<keyword evidence="2" id="KW-0472">Membrane</keyword>
<keyword evidence="2" id="KW-1133">Transmembrane helix</keyword>
<dbReference type="Pfam" id="PF00621">
    <property type="entry name" value="RhoGEF"/>
    <property type="match status" value="1"/>
</dbReference>
<proteinExistence type="predicted"/>
<evidence type="ECO:0000259" key="3">
    <source>
        <dbReference type="PROSITE" id="PS50010"/>
    </source>
</evidence>